<keyword evidence="21" id="KW-1185">Reference proteome</keyword>
<feature type="binding site" evidence="13">
    <location>
        <position position="14"/>
    </location>
    <ligand>
        <name>NADPH</name>
        <dbReference type="ChEBI" id="CHEBI:57783"/>
    </ligand>
</feature>
<feature type="binding site" evidence="13">
    <location>
        <position position="108"/>
    </location>
    <ligand>
        <name>sn-glycerol 3-phosphate</name>
        <dbReference type="ChEBI" id="CHEBI:57597"/>
    </ligand>
</feature>
<evidence type="ECO:0000256" key="2">
    <source>
        <dbReference type="ARBA" id="ARBA00022516"/>
    </source>
</evidence>
<dbReference type="Proteomes" id="UP000240739">
    <property type="component" value="Unassembled WGS sequence"/>
</dbReference>
<feature type="binding site" evidence="13">
    <location>
        <position position="244"/>
    </location>
    <ligand>
        <name>sn-glycerol 3-phosphate</name>
        <dbReference type="ChEBI" id="CHEBI:57597"/>
    </ligand>
</feature>
<dbReference type="SUPFAM" id="SSF48179">
    <property type="entry name" value="6-phosphogluconate dehydrogenase C-terminal domain-like"/>
    <property type="match status" value="1"/>
</dbReference>
<dbReference type="Pfam" id="PF07479">
    <property type="entry name" value="NAD_Gly3P_dh_C"/>
    <property type="match status" value="1"/>
</dbReference>
<reference evidence="20 21" key="1">
    <citation type="submission" date="2018-03" db="EMBL/GenBank/DDBJ databases">
        <title>Aquarubrobacter algicola gen. nov., sp. nov., a novel actinobacterium isolated from shallow eutrophic lake during the end of cyanobacterial harmful algal blooms.</title>
        <authorList>
            <person name="Chun S.J."/>
        </authorList>
    </citation>
    <scope>NUCLEOTIDE SEQUENCE [LARGE SCALE GENOMIC DNA]</scope>
    <source>
        <strain evidence="20 21">Seoho-28</strain>
    </source>
</reference>
<feature type="binding site" evidence="13">
    <location>
        <position position="108"/>
    </location>
    <ligand>
        <name>NADPH</name>
        <dbReference type="ChEBI" id="CHEBI:57783"/>
    </ligand>
</feature>
<evidence type="ECO:0000259" key="18">
    <source>
        <dbReference type="Pfam" id="PF01210"/>
    </source>
</evidence>
<dbReference type="SUPFAM" id="SSF51735">
    <property type="entry name" value="NAD(P)-binding Rossmann-fold domains"/>
    <property type="match status" value="1"/>
</dbReference>
<evidence type="ECO:0000256" key="5">
    <source>
        <dbReference type="ARBA" id="ARBA00023027"/>
    </source>
</evidence>
<feature type="binding site" evidence="13">
    <location>
        <position position="281"/>
    </location>
    <ligand>
        <name>NADPH</name>
        <dbReference type="ChEBI" id="CHEBI:57783"/>
    </ligand>
</feature>
<sequence length="336" mass="35630">MSRPVQVTVLGGGSWGTTVASLAAGNTPTLLWARSADTAREINEQHTNSRYLEDRALTPSLRATSDLREAAEHADVLVVGTPSHSIRDVLAEAAPHVRPWVPVLSLAKGLEAGTRLRPTQIIGETLPGHPVGLLAGPNLAREVLDGKAAAAVVALPDAATACALQPLFAAHLFRVYRNEDLLGSELGGVLKNIIAIAAGMAEGLGVGDNTRAMVLTRGLSEITRLGVAMGAQERTFAGLTGLGDLMATCMSPLSRNRRVGEALARDKTLEEITAEMGQVAEGVKTARTVVELAREHDVRMPIAEEVDAVVNDGRHPREAYRGLRRAAAEHEYHEVA</sequence>
<proteinExistence type="inferred from homology"/>
<feature type="binding site" evidence="16">
    <location>
        <position position="140"/>
    </location>
    <ligand>
        <name>NAD(+)</name>
        <dbReference type="ChEBI" id="CHEBI:57540"/>
    </ligand>
</feature>
<feature type="binding site" evidence="15">
    <location>
        <begin position="255"/>
        <end position="256"/>
    </location>
    <ligand>
        <name>substrate</name>
    </ligand>
</feature>
<dbReference type="GO" id="GO:0141152">
    <property type="term" value="F:glycerol-3-phosphate dehydrogenase (NAD+) activity"/>
    <property type="evidence" value="ECO:0007669"/>
    <property type="project" value="RHEA"/>
</dbReference>
<feature type="binding site" evidence="13">
    <location>
        <position position="279"/>
    </location>
    <ligand>
        <name>NADPH</name>
        <dbReference type="ChEBI" id="CHEBI:57783"/>
    </ligand>
</feature>
<comment type="pathway">
    <text evidence="13">Membrane lipid metabolism; glycerophospholipid metabolism.</text>
</comment>
<dbReference type="Gene3D" id="1.10.1040.10">
    <property type="entry name" value="N-(1-d-carboxylethyl)-l-norvaline Dehydrogenase, domain 2"/>
    <property type="match status" value="1"/>
</dbReference>
<dbReference type="UniPathway" id="UPA00940"/>
<dbReference type="PANTHER" id="PTHR11728">
    <property type="entry name" value="GLYCEROL-3-PHOSPHATE DEHYDROGENASE"/>
    <property type="match status" value="1"/>
</dbReference>
<feature type="active site" description="Proton acceptor" evidence="13 14">
    <location>
        <position position="191"/>
    </location>
</feature>
<organism evidence="20 21">
    <name type="scientific">Paraconexibacter algicola</name>
    <dbReference type="NCBI Taxonomy" id="2133960"/>
    <lineage>
        <taxon>Bacteria</taxon>
        <taxon>Bacillati</taxon>
        <taxon>Actinomycetota</taxon>
        <taxon>Thermoleophilia</taxon>
        <taxon>Solirubrobacterales</taxon>
        <taxon>Paraconexibacteraceae</taxon>
        <taxon>Paraconexibacter</taxon>
    </lineage>
</organism>
<feature type="binding site" evidence="13">
    <location>
        <position position="15"/>
    </location>
    <ligand>
        <name>NADPH</name>
        <dbReference type="ChEBI" id="CHEBI:57783"/>
    </ligand>
</feature>
<dbReference type="RefSeq" id="WP_107568275.1">
    <property type="nucleotide sequence ID" value="NZ_PYYB01000001.1"/>
</dbReference>
<evidence type="ECO:0000259" key="19">
    <source>
        <dbReference type="Pfam" id="PF07479"/>
    </source>
</evidence>
<comment type="caution">
    <text evidence="13">Lacks conserved residue(s) required for the propagation of feature annotation.</text>
</comment>
<dbReference type="EC" id="1.1.1.94" evidence="10 13"/>
<feature type="binding site" evidence="13">
    <location>
        <position position="255"/>
    </location>
    <ligand>
        <name>sn-glycerol 3-phosphate</name>
        <dbReference type="ChEBI" id="CHEBI:57597"/>
    </ligand>
</feature>
<dbReference type="Gene3D" id="3.40.50.720">
    <property type="entry name" value="NAD(P)-binding Rossmann-like Domain"/>
    <property type="match status" value="1"/>
</dbReference>
<evidence type="ECO:0000256" key="1">
    <source>
        <dbReference type="ARBA" id="ARBA00011009"/>
    </source>
</evidence>
<evidence type="ECO:0000256" key="16">
    <source>
        <dbReference type="PIRSR" id="PIRSR000114-3"/>
    </source>
</evidence>
<feature type="binding site" evidence="13">
    <location>
        <position position="140"/>
    </location>
    <ligand>
        <name>NADPH</name>
        <dbReference type="ChEBI" id="CHEBI:57783"/>
    </ligand>
</feature>
<dbReference type="HAMAP" id="MF_00394">
    <property type="entry name" value="NAD_Glyc3P_dehydrog"/>
    <property type="match status" value="1"/>
</dbReference>
<dbReference type="GO" id="GO:0046168">
    <property type="term" value="P:glycerol-3-phosphate catabolic process"/>
    <property type="evidence" value="ECO:0007669"/>
    <property type="project" value="InterPro"/>
</dbReference>
<evidence type="ECO:0000256" key="10">
    <source>
        <dbReference type="ARBA" id="ARBA00066687"/>
    </source>
</evidence>
<dbReference type="FunFam" id="3.40.50.720:FF:000019">
    <property type="entry name" value="Glycerol-3-phosphate dehydrogenase [NAD(P)+]"/>
    <property type="match status" value="1"/>
</dbReference>
<feature type="domain" description="Glycerol-3-phosphate dehydrogenase NAD-dependent C-terminal" evidence="19">
    <location>
        <begin position="180"/>
        <end position="319"/>
    </location>
</feature>
<keyword evidence="8 13" id="KW-1208">Phospholipid metabolism</keyword>
<evidence type="ECO:0000256" key="15">
    <source>
        <dbReference type="PIRSR" id="PIRSR000114-2"/>
    </source>
</evidence>
<dbReference type="GO" id="GO:0006650">
    <property type="term" value="P:glycerophospholipid metabolic process"/>
    <property type="evidence" value="ECO:0007669"/>
    <property type="project" value="UniProtKB-UniRule"/>
</dbReference>
<dbReference type="GO" id="GO:0008654">
    <property type="term" value="P:phospholipid biosynthetic process"/>
    <property type="evidence" value="ECO:0007669"/>
    <property type="project" value="UniProtKB-KW"/>
</dbReference>
<evidence type="ECO:0000256" key="6">
    <source>
        <dbReference type="ARBA" id="ARBA00023098"/>
    </source>
</evidence>
<feature type="binding site" evidence="13">
    <location>
        <position position="136"/>
    </location>
    <ligand>
        <name>sn-glycerol 3-phosphate</name>
        <dbReference type="ChEBI" id="CHEBI:57597"/>
    </ligand>
</feature>
<feature type="binding site" evidence="16">
    <location>
        <position position="255"/>
    </location>
    <ligand>
        <name>NAD(+)</name>
        <dbReference type="ChEBI" id="CHEBI:57540"/>
    </ligand>
</feature>
<keyword evidence="7 13" id="KW-0594">Phospholipid biosynthesis</keyword>
<dbReference type="PANTHER" id="PTHR11728:SF1">
    <property type="entry name" value="GLYCEROL-3-PHOSPHATE DEHYDROGENASE [NAD(+)] 2, CHLOROPLASTIC"/>
    <property type="match status" value="1"/>
</dbReference>
<dbReference type="InterPro" id="IPR008927">
    <property type="entry name" value="6-PGluconate_DH-like_C_sf"/>
</dbReference>
<feature type="domain" description="Glycerol-3-phosphate dehydrogenase NAD-dependent N-terminal" evidence="18">
    <location>
        <begin position="6"/>
        <end position="160"/>
    </location>
</feature>
<keyword evidence="5 13" id="KW-0520">NAD</keyword>
<dbReference type="PRINTS" id="PR00077">
    <property type="entry name" value="GPDHDRGNASE"/>
</dbReference>
<dbReference type="InterPro" id="IPR011128">
    <property type="entry name" value="G3P_DH_NAD-dep_N"/>
</dbReference>
<dbReference type="NCBIfam" id="NF000942">
    <property type="entry name" value="PRK00094.1-4"/>
    <property type="match status" value="1"/>
</dbReference>
<feature type="binding site" evidence="13">
    <location>
        <position position="51"/>
    </location>
    <ligand>
        <name>NADPH</name>
        <dbReference type="ChEBI" id="CHEBI:57783"/>
    </ligand>
</feature>
<dbReference type="GO" id="GO:0005829">
    <property type="term" value="C:cytosol"/>
    <property type="evidence" value="ECO:0007669"/>
    <property type="project" value="TreeGrafter"/>
</dbReference>
<keyword evidence="6 13" id="KW-0443">Lipid metabolism</keyword>
<evidence type="ECO:0000256" key="17">
    <source>
        <dbReference type="RuleBase" id="RU000437"/>
    </source>
</evidence>
<dbReference type="AlphaFoldDB" id="A0A2T4UK51"/>
<evidence type="ECO:0000313" key="20">
    <source>
        <dbReference type="EMBL" id="PTL59632.1"/>
    </source>
</evidence>
<comment type="subcellular location">
    <subcellularLocation>
        <location evidence="13">Cytoplasm</location>
    </subcellularLocation>
</comment>
<evidence type="ECO:0000256" key="14">
    <source>
        <dbReference type="PIRSR" id="PIRSR000114-1"/>
    </source>
</evidence>
<evidence type="ECO:0000256" key="4">
    <source>
        <dbReference type="ARBA" id="ARBA00023002"/>
    </source>
</evidence>
<keyword evidence="3 13" id="KW-0521">NADP</keyword>
<gene>
    <name evidence="13" type="primary">gpsA</name>
    <name evidence="20" type="ORF">C7Y72_08210</name>
</gene>
<dbReference type="PIRSF" id="PIRSF000114">
    <property type="entry name" value="Glycerol-3-P_dh"/>
    <property type="match status" value="1"/>
</dbReference>
<dbReference type="InterPro" id="IPR006168">
    <property type="entry name" value="G3P_DH_NAD-dep"/>
</dbReference>
<evidence type="ECO:0000256" key="7">
    <source>
        <dbReference type="ARBA" id="ARBA00023209"/>
    </source>
</evidence>
<dbReference type="Pfam" id="PF01210">
    <property type="entry name" value="NAD_Gly3P_dh_N"/>
    <property type="match status" value="1"/>
</dbReference>
<evidence type="ECO:0000256" key="3">
    <source>
        <dbReference type="ARBA" id="ARBA00022857"/>
    </source>
</evidence>
<dbReference type="GO" id="GO:0005975">
    <property type="term" value="P:carbohydrate metabolic process"/>
    <property type="evidence" value="ECO:0007669"/>
    <property type="project" value="InterPro"/>
</dbReference>
<keyword evidence="13" id="KW-0547">Nucleotide-binding</keyword>
<comment type="caution">
    <text evidence="20">The sequence shown here is derived from an EMBL/GenBank/DDBJ whole genome shotgun (WGS) entry which is preliminary data.</text>
</comment>
<feature type="binding site" evidence="13">
    <location>
        <position position="255"/>
    </location>
    <ligand>
        <name>NADPH</name>
        <dbReference type="ChEBI" id="CHEBI:57783"/>
    </ligand>
</feature>
<feature type="binding site" evidence="16">
    <location>
        <begin position="11"/>
        <end position="16"/>
    </location>
    <ligand>
        <name>NAD(+)</name>
        <dbReference type="ChEBI" id="CHEBI:57540"/>
    </ligand>
</feature>
<accession>A0A2T4UK51</accession>
<dbReference type="InterPro" id="IPR006109">
    <property type="entry name" value="G3P_DH_NAD-dep_C"/>
</dbReference>
<comment type="similarity">
    <text evidence="1 13 17">Belongs to the NAD-dependent glycerol-3-phosphate dehydrogenase family.</text>
</comment>
<evidence type="ECO:0000313" key="21">
    <source>
        <dbReference type="Proteomes" id="UP000240739"/>
    </source>
</evidence>
<evidence type="ECO:0000256" key="13">
    <source>
        <dbReference type="HAMAP-Rule" id="MF_00394"/>
    </source>
</evidence>
<dbReference type="GO" id="GO:0046167">
    <property type="term" value="P:glycerol-3-phosphate biosynthetic process"/>
    <property type="evidence" value="ECO:0007669"/>
    <property type="project" value="UniProtKB-UniRule"/>
</dbReference>
<dbReference type="PROSITE" id="PS00957">
    <property type="entry name" value="NAD_G3PDH"/>
    <property type="match status" value="1"/>
</dbReference>
<dbReference type="InterPro" id="IPR013328">
    <property type="entry name" value="6PGD_dom2"/>
</dbReference>
<evidence type="ECO:0000256" key="8">
    <source>
        <dbReference type="ARBA" id="ARBA00023264"/>
    </source>
</evidence>
<dbReference type="NCBIfam" id="NF000940">
    <property type="entry name" value="PRK00094.1-2"/>
    <property type="match status" value="1"/>
</dbReference>
<keyword evidence="2 13" id="KW-0444">Lipid biosynthesis</keyword>
<feature type="binding site" evidence="15">
    <location>
        <position position="108"/>
    </location>
    <ligand>
        <name>substrate</name>
    </ligand>
</feature>
<feature type="binding site" evidence="13">
    <location>
        <position position="191"/>
    </location>
    <ligand>
        <name>sn-glycerol 3-phosphate</name>
        <dbReference type="ChEBI" id="CHEBI:57597"/>
    </ligand>
</feature>
<dbReference type="FunFam" id="1.10.1040.10:FF:000001">
    <property type="entry name" value="Glycerol-3-phosphate dehydrogenase [NAD(P)+]"/>
    <property type="match status" value="1"/>
</dbReference>
<comment type="catalytic activity">
    <reaction evidence="13">
        <text>sn-glycerol 3-phosphate + NAD(+) = dihydroxyacetone phosphate + NADH + H(+)</text>
        <dbReference type="Rhea" id="RHEA:11092"/>
        <dbReference type="ChEBI" id="CHEBI:15378"/>
        <dbReference type="ChEBI" id="CHEBI:57540"/>
        <dbReference type="ChEBI" id="CHEBI:57597"/>
        <dbReference type="ChEBI" id="CHEBI:57642"/>
        <dbReference type="ChEBI" id="CHEBI:57945"/>
        <dbReference type="EC" id="1.1.1.94"/>
    </reaction>
</comment>
<name>A0A2T4UK51_9ACTN</name>
<evidence type="ECO:0000256" key="12">
    <source>
        <dbReference type="ARBA" id="ARBA00080511"/>
    </source>
</evidence>
<dbReference type="EMBL" id="PYYB01000001">
    <property type="protein sequence ID" value="PTL59632.1"/>
    <property type="molecule type" value="Genomic_DNA"/>
</dbReference>
<feature type="binding site" evidence="13">
    <location>
        <position position="256"/>
    </location>
    <ligand>
        <name>sn-glycerol 3-phosphate</name>
        <dbReference type="ChEBI" id="CHEBI:57597"/>
    </ligand>
</feature>
<dbReference type="InterPro" id="IPR036291">
    <property type="entry name" value="NAD(P)-bd_dom_sf"/>
</dbReference>
<dbReference type="GO" id="GO:0141153">
    <property type="term" value="F:glycerol-3-phosphate dehydrogenase (NADP+) activity"/>
    <property type="evidence" value="ECO:0007669"/>
    <property type="project" value="RHEA"/>
</dbReference>
<dbReference type="NCBIfam" id="NF009098">
    <property type="entry name" value="PRK12439.1"/>
    <property type="match status" value="1"/>
</dbReference>
<evidence type="ECO:0000256" key="11">
    <source>
        <dbReference type="ARBA" id="ARBA00069372"/>
    </source>
</evidence>
<comment type="catalytic activity">
    <reaction evidence="9">
        <text>sn-glycerol 3-phosphate + NADP(+) = dihydroxyacetone phosphate + NADPH + H(+)</text>
        <dbReference type="Rhea" id="RHEA:11096"/>
        <dbReference type="ChEBI" id="CHEBI:15378"/>
        <dbReference type="ChEBI" id="CHEBI:57597"/>
        <dbReference type="ChEBI" id="CHEBI:57642"/>
        <dbReference type="ChEBI" id="CHEBI:57783"/>
        <dbReference type="ChEBI" id="CHEBI:58349"/>
        <dbReference type="EC" id="1.1.1.94"/>
    </reaction>
    <physiologicalReaction direction="right-to-left" evidence="9">
        <dbReference type="Rhea" id="RHEA:11098"/>
    </physiologicalReaction>
</comment>
<keyword evidence="4 13" id="KW-0560">Oxidoreductase</keyword>
<dbReference type="OrthoDB" id="9812273at2"/>
<protein>
    <recommendedName>
        <fullName evidence="11 13">Glycerol-3-phosphate dehydrogenase [NAD(P)+]</fullName>
        <ecNumber evidence="10 13">1.1.1.94</ecNumber>
    </recommendedName>
    <alternativeName>
        <fullName evidence="13">NAD(P)(+)-dependent glycerol-3-phosphate dehydrogenase</fullName>
    </alternativeName>
    <alternativeName>
        <fullName evidence="12 13">NAD(P)H-dependent dihydroxyacetone-phosphate reductase</fullName>
    </alternativeName>
</protein>
<keyword evidence="13" id="KW-0963">Cytoplasm</keyword>
<dbReference type="GO" id="GO:0051287">
    <property type="term" value="F:NAD binding"/>
    <property type="evidence" value="ECO:0007669"/>
    <property type="project" value="InterPro"/>
</dbReference>
<feature type="binding site" evidence="13">
    <location>
        <position position="254"/>
    </location>
    <ligand>
        <name>sn-glycerol 3-phosphate</name>
        <dbReference type="ChEBI" id="CHEBI:57597"/>
    </ligand>
</feature>
<comment type="function">
    <text evidence="13">Catalyzes the reduction of the glycolytic intermediate dihydroxyacetone phosphate (DHAP) to sn-glycerol 3-phosphate (G3P), the key precursor for phospholipid synthesis.</text>
</comment>
<evidence type="ECO:0000256" key="9">
    <source>
        <dbReference type="ARBA" id="ARBA00052716"/>
    </source>
</evidence>
<feature type="binding site" evidence="13">
    <location>
        <position position="34"/>
    </location>
    <ligand>
        <name>NADPH</name>
        <dbReference type="ChEBI" id="CHEBI:57783"/>
    </ligand>
</feature>